<dbReference type="AlphaFoldDB" id="A0A7J8ZMX4"/>
<evidence type="ECO:0000313" key="2">
    <source>
        <dbReference type="Proteomes" id="UP000593574"/>
    </source>
</evidence>
<name>A0A7J8ZMX4_9ROSI</name>
<organism evidence="1 2">
    <name type="scientific">Gossypium laxum</name>
    <dbReference type="NCBI Taxonomy" id="34288"/>
    <lineage>
        <taxon>Eukaryota</taxon>
        <taxon>Viridiplantae</taxon>
        <taxon>Streptophyta</taxon>
        <taxon>Embryophyta</taxon>
        <taxon>Tracheophyta</taxon>
        <taxon>Spermatophyta</taxon>
        <taxon>Magnoliopsida</taxon>
        <taxon>eudicotyledons</taxon>
        <taxon>Gunneridae</taxon>
        <taxon>Pentapetalae</taxon>
        <taxon>rosids</taxon>
        <taxon>malvids</taxon>
        <taxon>Malvales</taxon>
        <taxon>Malvaceae</taxon>
        <taxon>Malvoideae</taxon>
        <taxon>Gossypium</taxon>
    </lineage>
</organism>
<keyword evidence="2" id="KW-1185">Reference proteome</keyword>
<protein>
    <submittedName>
        <fullName evidence="1">Uncharacterized protein</fullName>
    </submittedName>
</protein>
<proteinExistence type="predicted"/>
<dbReference type="EMBL" id="JABEZV010000006">
    <property type="protein sequence ID" value="MBA0713178.1"/>
    <property type="molecule type" value="Genomic_DNA"/>
</dbReference>
<sequence>MATACRVGRLKSFCDDINRLNFPVSEPQPSGPRAVAIELDVCANGSSIQRCVKAAWDAFGRMDGGFRDTLFSNIYFAPSYW</sequence>
<dbReference type="PANTHER" id="PTHR44375">
    <property type="entry name" value="BETA-KETOACYL-ACP REDUCTASE-LIKE PROTEIN-RELATED"/>
    <property type="match status" value="1"/>
</dbReference>
<dbReference type="PANTHER" id="PTHR44375:SF2">
    <property type="entry name" value="BETA-KETOACYL-ACP REDUCTASE-LIKE PROTEIN-RELATED"/>
    <property type="match status" value="1"/>
</dbReference>
<dbReference type="Proteomes" id="UP000593574">
    <property type="component" value="Unassembled WGS sequence"/>
</dbReference>
<comment type="caution">
    <text evidence="1">The sequence shown here is derived from an EMBL/GenBank/DDBJ whole genome shotgun (WGS) entry which is preliminary data.</text>
</comment>
<reference evidence="1 2" key="1">
    <citation type="journal article" date="2019" name="Genome Biol. Evol.">
        <title>Insights into the evolution of the New World diploid cottons (Gossypium, subgenus Houzingenia) based on genome sequencing.</title>
        <authorList>
            <person name="Grover C.E."/>
            <person name="Arick M.A. 2nd"/>
            <person name="Thrash A."/>
            <person name="Conover J.L."/>
            <person name="Sanders W.S."/>
            <person name="Peterson D.G."/>
            <person name="Frelichowski J.E."/>
            <person name="Scheffler J.A."/>
            <person name="Scheffler B.E."/>
            <person name="Wendel J.F."/>
        </authorList>
    </citation>
    <scope>NUCLEOTIDE SEQUENCE [LARGE SCALE GENOMIC DNA]</scope>
    <source>
        <strain evidence="1">4</strain>
        <tissue evidence="1">Leaf</tissue>
    </source>
</reference>
<gene>
    <name evidence="1" type="ORF">Golax_012221</name>
</gene>
<accession>A0A7J8ZMX4</accession>
<evidence type="ECO:0000313" key="1">
    <source>
        <dbReference type="EMBL" id="MBA0713178.1"/>
    </source>
</evidence>